<dbReference type="PANTHER" id="PTHR43751:SF1">
    <property type="entry name" value="SULFATASE ATSG-RELATED"/>
    <property type="match status" value="1"/>
</dbReference>
<dbReference type="Proteomes" id="UP000617628">
    <property type="component" value="Unassembled WGS sequence"/>
</dbReference>
<proteinExistence type="predicted"/>
<evidence type="ECO:0000313" key="2">
    <source>
        <dbReference type="EMBL" id="MBK1880469.1"/>
    </source>
</evidence>
<reference evidence="2" key="1">
    <citation type="submission" date="2021-01" db="EMBL/GenBank/DDBJ databases">
        <title>Modified the classification status of verrucomicrobia.</title>
        <authorList>
            <person name="Feng X."/>
        </authorList>
    </citation>
    <scope>NUCLEOTIDE SEQUENCE</scope>
    <source>
        <strain evidence="2">KCTC 13126</strain>
    </source>
</reference>
<dbReference type="RefSeq" id="WP_200359471.1">
    <property type="nucleotide sequence ID" value="NZ_JAENIL010000091.1"/>
</dbReference>
<dbReference type="Pfam" id="PF00884">
    <property type="entry name" value="Sulfatase"/>
    <property type="match status" value="1"/>
</dbReference>
<comment type="caution">
    <text evidence="2">The sequence shown here is derived from an EMBL/GenBank/DDBJ whole genome shotgun (WGS) entry which is preliminary data.</text>
</comment>
<dbReference type="SUPFAM" id="SSF53649">
    <property type="entry name" value="Alkaline phosphatase-like"/>
    <property type="match status" value="1"/>
</dbReference>
<evidence type="ECO:0000259" key="1">
    <source>
        <dbReference type="Pfam" id="PF00884"/>
    </source>
</evidence>
<dbReference type="InterPro" id="IPR052701">
    <property type="entry name" value="GAG_Ulvan_Degrading_Sulfatases"/>
</dbReference>
<sequence>MLKPNILFIIADDASHFGGYGRDWVRTPNIDRLAADGVLFEQAFTTNPKCAPSRASILTGRETWQLEDACNHWNIFPSKFECFPDTLESVGYHVGFTGKGWAPGDWKAGGRRRNPAGTGYNQRTLVPPENTSLAKNDYLANFEDFLADRKEGAPFYFWFGAKEPHRPYELGQGKRAGKRREEISAIPPYWPEDDIVRGDMLDYAFEIEYFDQQVGRFVNLLKENGEYDNTLIVVTSDNGAPFPRVKGQMYDDDFRLPLVMRWGELGKGGRRENALVSFVDFAATFLDVAGVDIDGRELAGESLLGLLEGESSTHREFVAMGRERHDLGREGDLGFPVRCLRNDEFLYVKNYEPERWPAGNPETGFTNCDSSPTKDLVLDLEKNGVSKYYDLAFGKRPAEELYSIKKDPHCMINLAGTAEYKGQLCSMREALNHYLERTGDPRVRGEGDIFESYPYCGGKSHSWEAYLEGTWEKQDY</sequence>
<keyword evidence="3" id="KW-1185">Reference proteome</keyword>
<dbReference type="CDD" id="cd16027">
    <property type="entry name" value="SGSH"/>
    <property type="match status" value="1"/>
</dbReference>
<protein>
    <submittedName>
        <fullName evidence="2">Sulfatase</fullName>
    </submittedName>
</protein>
<gene>
    <name evidence="2" type="ORF">JIN87_26520</name>
</gene>
<dbReference type="InterPro" id="IPR017850">
    <property type="entry name" value="Alkaline_phosphatase_core_sf"/>
</dbReference>
<name>A0A934S3L6_9BACT</name>
<dbReference type="InterPro" id="IPR000917">
    <property type="entry name" value="Sulfatase_N"/>
</dbReference>
<evidence type="ECO:0000313" key="3">
    <source>
        <dbReference type="Proteomes" id="UP000617628"/>
    </source>
</evidence>
<organism evidence="2 3">
    <name type="scientific">Pelagicoccus mobilis</name>
    <dbReference type="NCBI Taxonomy" id="415221"/>
    <lineage>
        <taxon>Bacteria</taxon>
        <taxon>Pseudomonadati</taxon>
        <taxon>Verrucomicrobiota</taxon>
        <taxon>Opitutia</taxon>
        <taxon>Puniceicoccales</taxon>
        <taxon>Pelagicoccaceae</taxon>
        <taxon>Pelagicoccus</taxon>
    </lineage>
</organism>
<dbReference type="EMBL" id="JAENIL010000091">
    <property type="protein sequence ID" value="MBK1880469.1"/>
    <property type="molecule type" value="Genomic_DNA"/>
</dbReference>
<accession>A0A934S3L6</accession>
<dbReference type="AlphaFoldDB" id="A0A934S3L6"/>
<dbReference type="Gene3D" id="3.40.720.10">
    <property type="entry name" value="Alkaline Phosphatase, subunit A"/>
    <property type="match status" value="1"/>
</dbReference>
<dbReference type="PANTHER" id="PTHR43751">
    <property type="entry name" value="SULFATASE"/>
    <property type="match status" value="1"/>
</dbReference>
<feature type="domain" description="Sulfatase N-terminal" evidence="1">
    <location>
        <begin position="4"/>
        <end position="291"/>
    </location>
</feature>